<reference evidence="1" key="1">
    <citation type="submission" date="2022-08" db="EMBL/GenBank/DDBJ databases">
        <title>Genome Sequence of Pycnoporus sanguineus.</title>
        <authorList>
            <person name="Buettner E."/>
        </authorList>
    </citation>
    <scope>NUCLEOTIDE SEQUENCE</scope>
    <source>
        <strain evidence="1">CG-C14</strain>
    </source>
</reference>
<name>A0ACC1MCX2_9APHY</name>
<evidence type="ECO:0000313" key="2">
    <source>
        <dbReference type="Proteomes" id="UP001144978"/>
    </source>
</evidence>
<keyword evidence="2" id="KW-1185">Reference proteome</keyword>
<sequence length="172" mass="18775">MLETIDRDRNAAGEHGNQVLPSHTQSSDPPSGEANHGDEDVAGELVPPGEPVAPTAAKRSLLDRLSEPSRSLLERLTEPSPRKRQRDGDDKESDSESATAPSRSKRHIDESLFPFSSSIPDDVRLLSDALQRTLLLKENYTRDLATAKQRVVCSPGCPPVPDTICLFGGLRR</sequence>
<evidence type="ECO:0000313" key="1">
    <source>
        <dbReference type="EMBL" id="KAJ2962590.1"/>
    </source>
</evidence>
<organism evidence="1 2">
    <name type="scientific">Trametes sanguinea</name>
    <dbReference type="NCBI Taxonomy" id="158606"/>
    <lineage>
        <taxon>Eukaryota</taxon>
        <taxon>Fungi</taxon>
        <taxon>Dikarya</taxon>
        <taxon>Basidiomycota</taxon>
        <taxon>Agaricomycotina</taxon>
        <taxon>Agaricomycetes</taxon>
        <taxon>Polyporales</taxon>
        <taxon>Polyporaceae</taxon>
        <taxon>Trametes</taxon>
    </lineage>
</organism>
<accession>A0ACC1MCX2</accession>
<proteinExistence type="predicted"/>
<gene>
    <name evidence="1" type="ORF">NUW54_g14326</name>
</gene>
<comment type="caution">
    <text evidence="1">The sequence shown here is derived from an EMBL/GenBank/DDBJ whole genome shotgun (WGS) entry which is preliminary data.</text>
</comment>
<dbReference type="Proteomes" id="UP001144978">
    <property type="component" value="Unassembled WGS sequence"/>
</dbReference>
<dbReference type="EMBL" id="JANSHE010007304">
    <property type="protein sequence ID" value="KAJ2962590.1"/>
    <property type="molecule type" value="Genomic_DNA"/>
</dbReference>
<protein>
    <submittedName>
        <fullName evidence="1">Uncharacterized protein</fullName>
    </submittedName>
</protein>